<feature type="region of interest" description="Disordered" evidence="1">
    <location>
        <begin position="328"/>
        <end position="382"/>
    </location>
</feature>
<feature type="compositionally biased region" description="Low complexity" evidence="1">
    <location>
        <begin position="343"/>
        <end position="352"/>
    </location>
</feature>
<reference evidence="2 3" key="1">
    <citation type="submission" date="2019-02" db="EMBL/GenBank/DDBJ databases">
        <title>Genome sequencing of the rare red list fungi Phellinidium pouzarii.</title>
        <authorList>
            <person name="Buettner E."/>
            <person name="Kellner H."/>
        </authorList>
    </citation>
    <scope>NUCLEOTIDE SEQUENCE [LARGE SCALE GENOMIC DNA]</scope>
    <source>
        <strain evidence="2 3">DSM 108285</strain>
    </source>
</reference>
<feature type="region of interest" description="Disordered" evidence="1">
    <location>
        <begin position="617"/>
        <end position="667"/>
    </location>
</feature>
<feature type="compositionally biased region" description="Acidic residues" evidence="1">
    <location>
        <begin position="635"/>
        <end position="663"/>
    </location>
</feature>
<feature type="region of interest" description="Disordered" evidence="1">
    <location>
        <begin position="186"/>
        <end position="219"/>
    </location>
</feature>
<accession>A0A4S4L3T7</accession>
<feature type="compositionally biased region" description="Low complexity" evidence="1">
    <location>
        <begin position="66"/>
        <end position="95"/>
    </location>
</feature>
<feature type="compositionally biased region" description="Basic and acidic residues" evidence="1">
    <location>
        <begin position="448"/>
        <end position="522"/>
    </location>
</feature>
<feature type="compositionally biased region" description="Polar residues" evidence="1">
    <location>
        <begin position="194"/>
        <end position="203"/>
    </location>
</feature>
<evidence type="ECO:0000313" key="3">
    <source>
        <dbReference type="Proteomes" id="UP000308199"/>
    </source>
</evidence>
<name>A0A4S4L3T7_9AGAM</name>
<sequence>MTAVMTPPAALHFMPNVHSAPAPLTVSAPRSGILLNASPCSSAPNSPKRTPYLLSPFSSGTGQTLSSHSSASSSTSSTDDFASSTSATSPGGTPALNATTSQHQQPSRKIRFAPLPEPRRDGYEDDSPLPSTFAEADSAASSPRLNFISPLVSPQIIPPTPTGLANSPSVSQLATSSCSTLGLSFDGIDPPDSGQATETSTIAGSECGTDETQTAMPSRKKVLSWTRLLRLPKYAPRQGTGAGRSTDEYIGIANLFRASSRESTVSVCSLGGFAASDANGSTSSLAGPVSRRKSIGADGAVSPAFSFRGGLPLKPVVSDASTAAAPAVSSKRSSASANAPLQASSSAGSSSAPPTVRRGTRLLNGRVYGARNTPTANPFATVRDAEPEFVEWGHGGMGSVKGARATKNASAWAALQSSQRLLVGHAVDEERDDDDDGSGMGWVRRRREQREREKKERERLESEKKLEMEGEKKRELSADASEGKEAQDGESNAKSKMEVSEVKTTEKETGEEGKSLAEKSEKQDLEHVYTAVTVPALKPKVHHHHSHPFATHSVHSAHSNLHASVPGNGTGSPITEHVAASPDFGGACPSPFGAVGVIEPSEGEGEGITSMIMDESTDAGAGTLTPTSTSSSSLDDSEDDGEVMNIDDADEEGEDEEDEDTEGREENLDWLDWALARAKFIYDYAP</sequence>
<dbReference type="Proteomes" id="UP000308199">
    <property type="component" value="Unassembled WGS sequence"/>
</dbReference>
<comment type="caution">
    <text evidence="2">The sequence shown here is derived from an EMBL/GenBank/DDBJ whole genome shotgun (WGS) entry which is preliminary data.</text>
</comment>
<feature type="region of interest" description="Disordered" evidence="1">
    <location>
        <begin position="540"/>
        <end position="582"/>
    </location>
</feature>
<protein>
    <submittedName>
        <fullName evidence="2">Uncharacterized protein</fullName>
    </submittedName>
</protein>
<dbReference type="EMBL" id="SGPK01000270">
    <property type="protein sequence ID" value="THH05318.1"/>
    <property type="molecule type" value="Genomic_DNA"/>
</dbReference>
<keyword evidence="3" id="KW-1185">Reference proteome</keyword>
<feature type="compositionally biased region" description="Polar residues" evidence="1">
    <location>
        <begin position="330"/>
        <end position="342"/>
    </location>
</feature>
<evidence type="ECO:0000256" key="1">
    <source>
        <dbReference type="SAM" id="MobiDB-lite"/>
    </source>
</evidence>
<feature type="compositionally biased region" description="Low complexity" evidence="1">
    <location>
        <begin position="623"/>
        <end position="634"/>
    </location>
</feature>
<dbReference type="AlphaFoldDB" id="A0A4S4L3T7"/>
<feature type="compositionally biased region" description="Low complexity" evidence="1">
    <location>
        <begin position="38"/>
        <end position="47"/>
    </location>
</feature>
<feature type="compositionally biased region" description="Polar residues" evidence="1">
    <location>
        <begin position="56"/>
        <end position="65"/>
    </location>
</feature>
<dbReference type="OrthoDB" id="3363386at2759"/>
<feature type="region of interest" description="Disordered" evidence="1">
    <location>
        <begin position="38"/>
        <end position="139"/>
    </location>
</feature>
<proteinExistence type="predicted"/>
<evidence type="ECO:0000313" key="2">
    <source>
        <dbReference type="EMBL" id="THH05318.1"/>
    </source>
</evidence>
<organism evidence="2 3">
    <name type="scientific">Phellinidium pouzarii</name>
    <dbReference type="NCBI Taxonomy" id="167371"/>
    <lineage>
        <taxon>Eukaryota</taxon>
        <taxon>Fungi</taxon>
        <taxon>Dikarya</taxon>
        <taxon>Basidiomycota</taxon>
        <taxon>Agaricomycotina</taxon>
        <taxon>Agaricomycetes</taxon>
        <taxon>Hymenochaetales</taxon>
        <taxon>Hymenochaetaceae</taxon>
        <taxon>Phellinidium</taxon>
    </lineage>
</organism>
<feature type="region of interest" description="Disordered" evidence="1">
    <location>
        <begin position="425"/>
        <end position="522"/>
    </location>
</feature>
<feature type="compositionally biased region" description="Polar residues" evidence="1">
    <location>
        <begin position="96"/>
        <end position="105"/>
    </location>
</feature>
<gene>
    <name evidence="2" type="ORF">EW145_g4886</name>
</gene>